<evidence type="ECO:0000256" key="7">
    <source>
        <dbReference type="ARBA" id="ARBA00023242"/>
    </source>
</evidence>
<keyword evidence="6 9" id="KW-0804">Transcription</keyword>
<evidence type="ECO:0000256" key="10">
    <source>
        <dbReference type="SAM" id="MobiDB-lite"/>
    </source>
</evidence>
<evidence type="ECO:0000256" key="6">
    <source>
        <dbReference type="ARBA" id="ARBA00023163"/>
    </source>
</evidence>
<keyword evidence="5 9" id="KW-0010">Activator</keyword>
<dbReference type="GO" id="GO:0016592">
    <property type="term" value="C:mediator complex"/>
    <property type="evidence" value="ECO:0007669"/>
    <property type="project" value="InterPro"/>
</dbReference>
<evidence type="ECO:0000256" key="1">
    <source>
        <dbReference type="ARBA" id="ARBA00004123"/>
    </source>
</evidence>
<comment type="subunit">
    <text evidence="9">Component of the Mediator complex.</text>
</comment>
<dbReference type="Proteomes" id="UP000078397">
    <property type="component" value="Unassembled WGS sequence"/>
</dbReference>
<feature type="compositionally biased region" description="Basic and acidic residues" evidence="10">
    <location>
        <begin position="138"/>
        <end position="148"/>
    </location>
</feature>
<evidence type="ECO:0000313" key="12">
    <source>
        <dbReference type="Proteomes" id="UP000078397"/>
    </source>
</evidence>
<feature type="compositionally biased region" description="Polar residues" evidence="10">
    <location>
        <begin position="310"/>
        <end position="326"/>
    </location>
</feature>
<evidence type="ECO:0000256" key="3">
    <source>
        <dbReference type="ARBA" id="ARBA00019615"/>
    </source>
</evidence>
<dbReference type="STRING" id="1380566.A0A179FHS7"/>
<accession>A0A179FHS7</accession>
<organism evidence="11 12">
    <name type="scientific">Pochonia chlamydosporia 170</name>
    <dbReference type="NCBI Taxonomy" id="1380566"/>
    <lineage>
        <taxon>Eukaryota</taxon>
        <taxon>Fungi</taxon>
        <taxon>Dikarya</taxon>
        <taxon>Ascomycota</taxon>
        <taxon>Pezizomycotina</taxon>
        <taxon>Sordariomycetes</taxon>
        <taxon>Hypocreomycetidae</taxon>
        <taxon>Hypocreales</taxon>
        <taxon>Clavicipitaceae</taxon>
        <taxon>Pochonia</taxon>
    </lineage>
</organism>
<evidence type="ECO:0000313" key="11">
    <source>
        <dbReference type="EMBL" id="OAQ64563.1"/>
    </source>
</evidence>
<dbReference type="RefSeq" id="XP_018141877.1">
    <property type="nucleotide sequence ID" value="XM_018284949.1"/>
</dbReference>
<dbReference type="OrthoDB" id="2160599at2759"/>
<name>A0A179FHS7_METCM</name>
<dbReference type="Pfam" id="PF08633">
    <property type="entry name" value="Rox3"/>
    <property type="match status" value="1"/>
</dbReference>
<protein>
    <recommendedName>
        <fullName evidence="3 9">Mediator of RNA polymerase II transcription subunit 19</fullName>
    </recommendedName>
    <alternativeName>
        <fullName evidence="8 9">Mediator complex subunit 19</fullName>
    </alternativeName>
</protein>
<sequence>MLSAQDISVLANAPPSPDIWDSHCAPPLNSMASLSTHASSLSPCFKPACTAAPTPSCAQPQSDTYVSDNAPHKRFYYKRFPDKRKRSPGDIGDCERKSARPQSSTKLPNDDSSLDDTGDCDKKSAHPQFDTDLSDDNDSPHKRFYDKERLTQERIADKRERSLAHPDPLTQLTEDLYELCGLTDLAAEVAREKPNGEKNALRKTYKGHIKRLGVAGHFDVQKKKEDAPSEFMAILQVPELEWNVHQVKGREISDGLSMTTMSNLGRAMNMSKGPIPKAVWDSSVLGDLAPSNGNASKPISAKPSAPGTPLASTPNAMGRPQPQSLAGQDPNRPRRNVKKRSYGESSFEGYGEGYPDDDGGMDTGYSTGEGEGSGPKRRKQIHLRMAS</sequence>
<dbReference type="InterPro" id="IPR013942">
    <property type="entry name" value="Mediator_Med19_fun"/>
</dbReference>
<evidence type="ECO:0000256" key="9">
    <source>
        <dbReference type="RuleBase" id="RU364151"/>
    </source>
</evidence>
<evidence type="ECO:0000256" key="8">
    <source>
        <dbReference type="ARBA" id="ARBA00032018"/>
    </source>
</evidence>
<dbReference type="GO" id="GO:0003712">
    <property type="term" value="F:transcription coregulator activity"/>
    <property type="evidence" value="ECO:0007669"/>
    <property type="project" value="InterPro"/>
</dbReference>
<comment type="function">
    <text evidence="9">Component of the Mediator complex, a coactivator involved in the regulated transcription of nearly all RNA polymerase II-dependent genes. Mediator functions as a bridge to convey information from gene-specific regulatory proteins to the basal RNA polymerase II transcription machinery. Mediator is recruited to promoters by direct interactions with regulatory proteins and serves as a scaffold for the assembly of a functional preinitiation complex with RNA polymerase II and the general transcription factors.</text>
</comment>
<evidence type="ECO:0000256" key="4">
    <source>
        <dbReference type="ARBA" id="ARBA00023015"/>
    </source>
</evidence>
<dbReference type="EMBL" id="LSBJ02000005">
    <property type="protein sequence ID" value="OAQ64563.1"/>
    <property type="molecule type" value="Genomic_DNA"/>
</dbReference>
<comment type="subcellular location">
    <subcellularLocation>
        <location evidence="1 9">Nucleus</location>
    </subcellularLocation>
</comment>
<dbReference type="GeneID" id="28848943"/>
<evidence type="ECO:0000256" key="2">
    <source>
        <dbReference type="ARBA" id="ARBA00009259"/>
    </source>
</evidence>
<comment type="caution">
    <text evidence="11">The sequence shown here is derived from an EMBL/GenBank/DDBJ whole genome shotgun (WGS) entry which is preliminary data.</text>
</comment>
<gene>
    <name evidence="9" type="primary">MED19</name>
    <name evidence="11" type="ORF">VFPPC_05818</name>
</gene>
<dbReference type="GO" id="GO:0006357">
    <property type="term" value="P:regulation of transcription by RNA polymerase II"/>
    <property type="evidence" value="ECO:0007669"/>
    <property type="project" value="InterPro"/>
</dbReference>
<keyword evidence="7 9" id="KW-0539">Nucleus</keyword>
<feature type="compositionally biased region" description="Basic residues" evidence="10">
    <location>
        <begin position="375"/>
        <end position="387"/>
    </location>
</feature>
<comment type="similarity">
    <text evidence="2 9">Belongs to the Mediator complex subunit 19 family.</text>
</comment>
<keyword evidence="12" id="KW-1185">Reference proteome</keyword>
<reference evidence="11 12" key="1">
    <citation type="journal article" date="2016" name="PLoS Pathog.">
        <title>Biosynthesis of antibiotic leucinostatins in bio-control fungus Purpureocillium lilacinum and their inhibition on phytophthora revealed by genome mining.</title>
        <authorList>
            <person name="Wang G."/>
            <person name="Liu Z."/>
            <person name="Lin R."/>
            <person name="Li E."/>
            <person name="Mao Z."/>
            <person name="Ling J."/>
            <person name="Yang Y."/>
            <person name="Yin W.B."/>
            <person name="Xie B."/>
        </authorList>
    </citation>
    <scope>NUCLEOTIDE SEQUENCE [LARGE SCALE GENOMIC DNA]</scope>
    <source>
        <strain evidence="11">170</strain>
    </source>
</reference>
<feature type="region of interest" description="Disordered" evidence="10">
    <location>
        <begin position="78"/>
        <end position="148"/>
    </location>
</feature>
<dbReference type="KEGG" id="pchm:VFPPC_05818"/>
<proteinExistence type="inferred from homology"/>
<evidence type="ECO:0000256" key="5">
    <source>
        <dbReference type="ARBA" id="ARBA00023159"/>
    </source>
</evidence>
<feature type="region of interest" description="Disordered" evidence="10">
    <location>
        <begin position="291"/>
        <end position="387"/>
    </location>
</feature>
<dbReference type="AlphaFoldDB" id="A0A179FHS7"/>
<keyword evidence="4 9" id="KW-0805">Transcription regulation</keyword>